<dbReference type="InterPro" id="IPR039659">
    <property type="entry name" value="SPT5"/>
</dbReference>
<evidence type="ECO:0000256" key="8">
    <source>
        <dbReference type="ARBA" id="ARBA00024691"/>
    </source>
</evidence>
<dbReference type="CDD" id="cd06084">
    <property type="entry name" value="KOW_Spt5_4"/>
    <property type="match status" value="1"/>
</dbReference>
<dbReference type="Pfam" id="PF00467">
    <property type="entry name" value="KOW"/>
    <property type="match status" value="1"/>
</dbReference>
<feature type="compositionally biased region" description="Acidic residues" evidence="12">
    <location>
        <begin position="96"/>
        <end position="114"/>
    </location>
</feature>
<evidence type="ECO:0000259" key="14">
    <source>
        <dbReference type="SMART" id="SM00739"/>
    </source>
</evidence>
<feature type="compositionally biased region" description="Gly residues" evidence="12">
    <location>
        <begin position="781"/>
        <end position="793"/>
    </location>
</feature>
<feature type="domain" description="KOW" evidence="14">
    <location>
        <begin position="615"/>
        <end position="640"/>
    </location>
</feature>
<feature type="compositionally biased region" description="Acidic residues" evidence="12">
    <location>
        <begin position="51"/>
        <end position="71"/>
    </location>
</feature>
<reference evidence="15 16" key="1">
    <citation type="journal article" date="2018" name="Evol. Lett.">
        <title>Horizontal gene cluster transfer increased hallucinogenic mushroom diversity.</title>
        <authorList>
            <person name="Reynolds H.T."/>
            <person name="Vijayakumar V."/>
            <person name="Gluck-Thaler E."/>
            <person name="Korotkin H.B."/>
            <person name="Matheny P.B."/>
            <person name="Slot J.C."/>
        </authorList>
    </citation>
    <scope>NUCLEOTIDE SEQUENCE [LARGE SCALE GENOMIC DNA]</scope>
    <source>
        <strain evidence="15 16">2631</strain>
    </source>
</reference>
<gene>
    <name evidence="15" type="ORF">CVT25_014248</name>
</gene>
<proteinExistence type="inferred from homology"/>
<feature type="domain" description="KOW" evidence="14">
    <location>
        <begin position="1043"/>
        <end position="1070"/>
    </location>
</feature>
<dbReference type="FunCoup" id="A0A409VP71">
    <property type="interactions" value="709"/>
</dbReference>
<dbReference type="Gene3D" id="3.30.70.940">
    <property type="entry name" value="NusG, N-terminal domain"/>
    <property type="match status" value="1"/>
</dbReference>
<evidence type="ECO:0000256" key="4">
    <source>
        <dbReference type="ARBA" id="ARBA00021370"/>
    </source>
</evidence>
<dbReference type="PANTHER" id="PTHR11125:SF7">
    <property type="entry name" value="TRANSCRIPTION ELONGATION FACTOR SPT5"/>
    <property type="match status" value="1"/>
</dbReference>
<feature type="compositionally biased region" description="Basic and acidic residues" evidence="12">
    <location>
        <begin position="760"/>
        <end position="770"/>
    </location>
</feature>
<feature type="region of interest" description="Disordered" evidence="12">
    <location>
        <begin position="760"/>
        <end position="863"/>
    </location>
</feature>
<dbReference type="InterPro" id="IPR014722">
    <property type="entry name" value="Rib_uL2_dom2"/>
</dbReference>
<dbReference type="FunFam" id="2.30.30.30:FF:000018">
    <property type="entry name" value="Transcription elongation factor SPT5"/>
    <property type="match status" value="1"/>
</dbReference>
<feature type="region of interest" description="Disordered" evidence="12">
    <location>
        <begin position="893"/>
        <end position="951"/>
    </location>
</feature>
<protein>
    <recommendedName>
        <fullName evidence="3">Transcription elongation factor SPT5</fullName>
    </recommendedName>
    <alternativeName>
        <fullName evidence="10 11">Chromatin Elongation factor SPT5</fullName>
    </alternativeName>
    <alternativeName>
        <fullName evidence="4">Transcription elongation factor spt5</fullName>
    </alternativeName>
</protein>
<dbReference type="CDD" id="cd06081">
    <property type="entry name" value="KOW_Spt5_1"/>
    <property type="match status" value="1"/>
</dbReference>
<dbReference type="Pfam" id="PF11942">
    <property type="entry name" value="Spt5_N"/>
    <property type="match status" value="1"/>
</dbReference>
<dbReference type="FunFam" id="3.30.70.940:FF:000005">
    <property type="entry name" value="Transcription elongation factor SPT5"/>
    <property type="match status" value="1"/>
</dbReference>
<feature type="compositionally biased region" description="Gly residues" evidence="12">
    <location>
        <begin position="893"/>
        <end position="913"/>
    </location>
</feature>
<evidence type="ECO:0000256" key="5">
    <source>
        <dbReference type="ARBA" id="ARBA00022664"/>
    </source>
</evidence>
<dbReference type="STRING" id="93625.A0A409VP71"/>
<feature type="compositionally biased region" description="Acidic residues" evidence="12">
    <location>
        <begin position="14"/>
        <end position="34"/>
    </location>
</feature>
<dbReference type="Pfam" id="PF23290">
    <property type="entry name" value="KOW5_SPT5"/>
    <property type="match status" value="1"/>
</dbReference>
<dbReference type="SUPFAM" id="SSF50104">
    <property type="entry name" value="Translation proteins SH3-like domain"/>
    <property type="match status" value="1"/>
</dbReference>
<comment type="caution">
    <text evidence="15">The sequence shown here is derived from an EMBL/GenBank/DDBJ whole genome shotgun (WGS) entry which is preliminary data.</text>
</comment>
<dbReference type="Pfam" id="PF23037">
    <property type="entry name" value="KOWx_SPT5"/>
    <property type="match status" value="1"/>
</dbReference>
<dbReference type="GO" id="GO:0032044">
    <property type="term" value="C:DSIF complex"/>
    <property type="evidence" value="ECO:0007669"/>
    <property type="project" value="TreeGrafter"/>
</dbReference>
<dbReference type="InterPro" id="IPR036735">
    <property type="entry name" value="NGN_dom_sf"/>
</dbReference>
<dbReference type="GO" id="GO:0032784">
    <property type="term" value="P:regulation of DNA-templated transcription elongation"/>
    <property type="evidence" value="ECO:0007669"/>
    <property type="project" value="InterPro"/>
</dbReference>
<dbReference type="SMART" id="SM00738">
    <property type="entry name" value="NGN"/>
    <property type="match status" value="1"/>
</dbReference>
<comment type="function">
    <text evidence="8">The SPT4-SPT5 complex mediates both activation and inhibition of transcription elongation, and plays a role in pre-mRNA processing. This complex seems to be important for the stability of the RNA polymerase II elongation machinery on the chromatin template but not for the inherent ability of this machinery to translocate down the gene.</text>
</comment>
<dbReference type="GO" id="GO:0006368">
    <property type="term" value="P:transcription elongation by RNA polymerase II"/>
    <property type="evidence" value="ECO:0007669"/>
    <property type="project" value="TreeGrafter"/>
</dbReference>
<dbReference type="InterPro" id="IPR041978">
    <property type="entry name" value="KOW_Spt5_5"/>
</dbReference>
<feature type="compositionally biased region" description="Polar residues" evidence="12">
    <location>
        <begin position="814"/>
        <end position="841"/>
    </location>
</feature>
<keyword evidence="16" id="KW-1185">Reference proteome</keyword>
<feature type="domain" description="KOW" evidence="14">
    <location>
        <begin position="282"/>
        <end position="309"/>
    </location>
</feature>
<dbReference type="InterPro" id="IPR022581">
    <property type="entry name" value="Spt5_N"/>
</dbReference>
<dbReference type="GO" id="GO:0006397">
    <property type="term" value="P:mRNA processing"/>
    <property type="evidence" value="ECO:0007669"/>
    <property type="project" value="UniProtKB-KW"/>
</dbReference>
<evidence type="ECO:0000259" key="13">
    <source>
        <dbReference type="SMART" id="SM00738"/>
    </source>
</evidence>
<dbReference type="InterPro" id="IPR041973">
    <property type="entry name" value="KOW_Spt5_1"/>
</dbReference>
<evidence type="ECO:0000256" key="11">
    <source>
        <dbReference type="ARBA" id="ARBA00031006"/>
    </source>
</evidence>
<dbReference type="GO" id="GO:0003729">
    <property type="term" value="F:mRNA binding"/>
    <property type="evidence" value="ECO:0007669"/>
    <property type="project" value="TreeGrafter"/>
</dbReference>
<dbReference type="PANTHER" id="PTHR11125">
    <property type="entry name" value="SUPPRESSOR OF TY 5"/>
    <property type="match status" value="1"/>
</dbReference>
<dbReference type="EMBL" id="NHYD01003964">
    <property type="protein sequence ID" value="PPQ68085.1"/>
    <property type="molecule type" value="Genomic_DNA"/>
</dbReference>
<dbReference type="InterPro" id="IPR006645">
    <property type="entry name" value="NGN-like_dom"/>
</dbReference>
<dbReference type="Pfam" id="PF23291">
    <property type="entry name" value="KOW4_SPT5"/>
    <property type="match status" value="1"/>
</dbReference>
<dbReference type="Gene3D" id="2.30.30.30">
    <property type="match status" value="3"/>
</dbReference>
<keyword evidence="6" id="KW-0804">Transcription</keyword>
<keyword evidence="7" id="KW-0539">Nucleus</keyword>
<dbReference type="Pfam" id="PF03439">
    <property type="entry name" value="Spt5-NGN"/>
    <property type="match status" value="1"/>
</dbReference>
<dbReference type="Pfam" id="PF23284">
    <property type="entry name" value="KOW2_Spt5"/>
    <property type="match status" value="1"/>
</dbReference>
<comment type="subcellular location">
    <subcellularLocation>
        <location evidence="1">Nucleus</location>
    </subcellularLocation>
</comment>
<evidence type="ECO:0000256" key="7">
    <source>
        <dbReference type="ARBA" id="ARBA00023242"/>
    </source>
</evidence>
<dbReference type="CDD" id="cd06085">
    <property type="entry name" value="KOW_Spt5_5"/>
    <property type="match status" value="1"/>
</dbReference>
<name>A0A409VP71_PSICY</name>
<evidence type="ECO:0000256" key="12">
    <source>
        <dbReference type="SAM" id="MobiDB-lite"/>
    </source>
</evidence>
<feature type="domain" description="KOW" evidence="14">
    <location>
        <begin position="440"/>
        <end position="467"/>
    </location>
</feature>
<dbReference type="CDD" id="cd06083">
    <property type="entry name" value="KOW_Spt5_3"/>
    <property type="match status" value="1"/>
</dbReference>
<dbReference type="InterPro" id="IPR039385">
    <property type="entry name" value="NGN_Euk"/>
</dbReference>
<evidence type="ECO:0000256" key="9">
    <source>
        <dbReference type="ARBA" id="ARBA00025870"/>
    </source>
</evidence>
<evidence type="ECO:0000313" key="15">
    <source>
        <dbReference type="EMBL" id="PPQ68085.1"/>
    </source>
</evidence>
<dbReference type="SMART" id="SM00739">
    <property type="entry name" value="KOW"/>
    <property type="match status" value="6"/>
</dbReference>
<dbReference type="CDD" id="cd06082">
    <property type="entry name" value="KOW_Spt5_2"/>
    <property type="match status" value="1"/>
</dbReference>
<dbReference type="GO" id="GO:0006357">
    <property type="term" value="P:regulation of transcription by RNA polymerase II"/>
    <property type="evidence" value="ECO:0007669"/>
    <property type="project" value="InterPro"/>
</dbReference>
<evidence type="ECO:0000256" key="1">
    <source>
        <dbReference type="ARBA" id="ARBA00004123"/>
    </source>
</evidence>
<dbReference type="InterPro" id="IPR005100">
    <property type="entry name" value="NGN-domain"/>
</dbReference>
<comment type="similarity">
    <text evidence="2">Belongs to the SPT5 family.</text>
</comment>
<dbReference type="InterPro" id="IPR041976">
    <property type="entry name" value="KOW_Spt5_3"/>
</dbReference>
<dbReference type="Pfam" id="PF12815">
    <property type="entry name" value="CTD"/>
    <property type="match status" value="1"/>
</dbReference>
<evidence type="ECO:0000313" key="16">
    <source>
        <dbReference type="Proteomes" id="UP000283269"/>
    </source>
</evidence>
<evidence type="ECO:0000256" key="2">
    <source>
        <dbReference type="ARBA" id="ARBA00006956"/>
    </source>
</evidence>
<accession>A0A409VP71</accession>
<evidence type="ECO:0000256" key="10">
    <source>
        <dbReference type="ARBA" id="ARBA00029865"/>
    </source>
</evidence>
<organism evidence="15 16">
    <name type="scientific">Psilocybe cyanescens</name>
    <dbReference type="NCBI Taxonomy" id="93625"/>
    <lineage>
        <taxon>Eukaryota</taxon>
        <taxon>Fungi</taxon>
        <taxon>Dikarya</taxon>
        <taxon>Basidiomycota</taxon>
        <taxon>Agaricomycotina</taxon>
        <taxon>Agaricomycetes</taxon>
        <taxon>Agaricomycetidae</taxon>
        <taxon>Agaricales</taxon>
        <taxon>Agaricineae</taxon>
        <taxon>Strophariaceae</taxon>
        <taxon>Psilocybe</taxon>
    </lineage>
</organism>
<dbReference type="InterPro" id="IPR008991">
    <property type="entry name" value="Translation_prot_SH3-like_sf"/>
</dbReference>
<keyword evidence="5" id="KW-0507">mRNA processing</keyword>
<dbReference type="GO" id="GO:0000785">
    <property type="term" value="C:chromatin"/>
    <property type="evidence" value="ECO:0007669"/>
    <property type="project" value="UniProtKB-ARBA"/>
</dbReference>
<dbReference type="FunFam" id="2.30.30.30:FF:000029">
    <property type="entry name" value="Transcription elongation factor SPT5"/>
    <property type="match status" value="1"/>
</dbReference>
<dbReference type="OrthoDB" id="28901at2759"/>
<feature type="domain" description="KOW" evidence="14">
    <location>
        <begin position="493"/>
        <end position="520"/>
    </location>
</feature>
<dbReference type="InterPro" id="IPR057936">
    <property type="entry name" value="KOWx_Spt5"/>
</dbReference>
<feature type="region of interest" description="Disordered" evidence="12">
    <location>
        <begin position="323"/>
        <end position="351"/>
    </location>
</feature>
<evidence type="ECO:0000256" key="3">
    <source>
        <dbReference type="ARBA" id="ARBA00020181"/>
    </source>
</evidence>
<dbReference type="InterPro" id="IPR041977">
    <property type="entry name" value="KOW_Spt5_4"/>
</dbReference>
<feature type="domain" description="KOW" evidence="14">
    <location>
        <begin position="707"/>
        <end position="734"/>
    </location>
</feature>
<dbReference type="Proteomes" id="UP000283269">
    <property type="component" value="Unassembled WGS sequence"/>
</dbReference>
<dbReference type="InParanoid" id="A0A409VP71"/>
<feature type="domain" description="NusG-like N-terminal" evidence="13">
    <location>
        <begin position="187"/>
        <end position="277"/>
    </location>
</feature>
<evidence type="ECO:0000256" key="6">
    <source>
        <dbReference type="ARBA" id="ARBA00023163"/>
    </source>
</evidence>
<dbReference type="AlphaFoldDB" id="A0A409VP71"/>
<dbReference type="InterPro" id="IPR005824">
    <property type="entry name" value="KOW"/>
</dbReference>
<dbReference type="CDD" id="cd09888">
    <property type="entry name" value="NGN_Euk"/>
    <property type="match status" value="1"/>
</dbReference>
<sequence length="1167" mass="127070">MSDEEDQHMFRNEQEDEDAHAEEDQNAEDDDEVMDNAPQKSKSSRRHREEQEEEDEEEDDEDDEDEDEEEEMHGRKGNKRAKHRHKRSALNKFLDIEAEVSEEEEDEEEDEEYGADAFITNEHDVDDDVTRRTNALLDSSRHFEEEDSRSPEEIAKAVARRHRDRAAPYTGDMNEIPQRLLMPSVHDASLWQVRVKPGRERDIVFSLMRKAVDVEYTAHPLSIVSAFQRDSLPGMIYVEARSAKQVQEACNGLVGVYPSRGIQLVPIEEMASLLQIKKQEATLITGAWVRIRRGKYAGDLAQVMDQTDTGEDVGLRLVPRIDMNPRDDVSLDSQGKKRKKTATGPGSMRPPQRLFNYEEILKVYGRKNVTKRNQAFVFQNDTYKDGFLEKDFKASALISEDVNPTLDEITQFTRRQDGGDDNPVNLSVIAEASRKAAVAVLQPGDHVEVFEGEQSGVHGVVDEIAGDVVTITAQGLDLEGQKMEIPARSVRKRFKPGDHVKVMAGQNADETGLVVSVSDNVVTFVSDMSMQEISVFSKDLREAAEVGSGSNVVGNYELYDLVQLDAQTVGVIFKTERDSFRVLDQHNQVRLVQPHQISMRRDSHRAIATDSEGHELRVNDNMKEIEGEGRKGRVLHTHQSFFAFLHNRDIAENSGVFVTRTRSLASLAPKSNVLKTVGADLSKMNPAMVAPTGGMVGSGNMGRGPRDRDIGTTVTVIKGPHKGYVGTIKDTNGPVARVELRTGNKVIMIDKTKIYRRYPDGRLEPLDKAPRNAYGGPPAPGGGGGGGYQGASGGRTPYNSSKTPNPYGGDSRTPAWNVSSRTPNPYSDNRTPAWNASSRTPNPYAAGADGGRTPAWNVGSRTPNPYATGANAGAAAGTGWGGATPGRHVAAGGGGAGAGAGAGAGTGGWGGATPGRNAGGWQTPARPAATNAWSAPPAQAEGWGSPPRAPVPTAWDNWSAPTPGAAPTPGLHVGQTPAYATYATPAAHSQTPAGGVWSADTNNVTTPGVFATYDQMRIPEDDLDKEWMFDTQLANYLSRVKIEIKDTKHTQYLGGEYEGRQGRIVAAQRNPAVFDQSALVAFTDRPSQGQQDERNIIARYIVPIKPSYSGEEVLVLAGRQIGRALVVREKPEKGDANVVVSSKANPADIDSVPMNLVGAMYEESGSA</sequence>
<feature type="compositionally biased region" description="Basic residues" evidence="12">
    <location>
        <begin position="75"/>
        <end position="89"/>
    </location>
</feature>
<dbReference type="Pfam" id="PF23042">
    <property type="entry name" value="KOW1_SPT5"/>
    <property type="match status" value="1"/>
</dbReference>
<dbReference type="InterPro" id="IPR041975">
    <property type="entry name" value="KOW_Spt5_2"/>
</dbReference>
<feature type="region of interest" description="Disordered" evidence="12">
    <location>
        <begin position="1"/>
        <end position="129"/>
    </location>
</feature>
<comment type="subunit">
    <text evidence="9">Component of the SPT4-SPT5 complex. Interacts with RNA polymerase II.</text>
</comment>